<dbReference type="GO" id="GO:0016491">
    <property type="term" value="F:oxidoreductase activity"/>
    <property type="evidence" value="ECO:0007669"/>
    <property type="project" value="UniProtKB-UniRule"/>
</dbReference>
<sequence length="246" mass="27954">MNQTIETLLNHRSIRKFKEEPITETQLDTIISAAQQASTSSYMMAYTIMGVTDEAKKAKLAEITGQGYVKNNGHLMIFCADLYRHTLHATPEQYEQMLSNLENSEHFLVSAIDAALAAQNAAIAAESMGLGICYIGSIRNQLDKVDEILGLPKHVIPLFGMVLGVPDHQPDKKPRLPKQAVYFENEYNREHHAELQAFDQTIAEYYQSRQTNTRNDSWTDQMLRRFTNPMRMDVTGIVKKKGFNKQ</sequence>
<keyword evidence="3 5" id="KW-0288">FMN</keyword>
<dbReference type="NCBIfam" id="NF008033">
    <property type="entry name" value="PRK10765.1"/>
    <property type="match status" value="1"/>
</dbReference>
<dbReference type="PANTHER" id="PTHR43425:SF3">
    <property type="entry name" value="NADPH-DEPENDENT OXIDOREDUCTASE"/>
    <property type="match status" value="1"/>
</dbReference>
<dbReference type="InterPro" id="IPR016446">
    <property type="entry name" value="Flavin_OxRdtase_Frp"/>
</dbReference>
<dbReference type="InterPro" id="IPR029479">
    <property type="entry name" value="Nitroreductase"/>
</dbReference>
<keyword evidence="4 5" id="KW-0560">Oxidoreductase</keyword>
<dbReference type="CDD" id="cd02146">
    <property type="entry name" value="NfsA-like"/>
    <property type="match status" value="1"/>
</dbReference>
<keyword evidence="2 5" id="KW-0285">Flavoprotein</keyword>
<dbReference type="OrthoDB" id="9775805at2"/>
<evidence type="ECO:0000256" key="5">
    <source>
        <dbReference type="PIRNR" id="PIRNR005426"/>
    </source>
</evidence>
<evidence type="ECO:0000256" key="2">
    <source>
        <dbReference type="ARBA" id="ARBA00022630"/>
    </source>
</evidence>
<dbReference type="STRING" id="240302.BN982_02294"/>
<evidence type="ECO:0000313" key="7">
    <source>
        <dbReference type="EMBL" id="SFJ89850.1"/>
    </source>
</evidence>
<evidence type="ECO:0000256" key="4">
    <source>
        <dbReference type="ARBA" id="ARBA00023002"/>
    </source>
</evidence>
<gene>
    <name evidence="7" type="ORF">SAMN04487936_105117</name>
</gene>
<accession>A0A1I3V3Z7</accession>
<keyword evidence="8" id="KW-1185">Reference proteome</keyword>
<dbReference type="Proteomes" id="UP000183557">
    <property type="component" value="Unassembled WGS sequence"/>
</dbReference>
<proteinExistence type="inferred from homology"/>
<dbReference type="EMBL" id="FOSB01000005">
    <property type="protein sequence ID" value="SFJ89850.1"/>
    <property type="molecule type" value="Genomic_DNA"/>
</dbReference>
<reference evidence="8" key="1">
    <citation type="submission" date="2016-10" db="EMBL/GenBank/DDBJ databases">
        <authorList>
            <person name="Varghese N."/>
            <person name="Submissions S."/>
        </authorList>
    </citation>
    <scope>NUCLEOTIDE SEQUENCE [LARGE SCALE GENOMIC DNA]</scope>
    <source>
        <strain evidence="8">CGMCC 1.3704</strain>
    </source>
</reference>
<dbReference type="Gene3D" id="3.40.109.10">
    <property type="entry name" value="NADH Oxidase"/>
    <property type="match status" value="1"/>
</dbReference>
<dbReference type="PIRSF" id="PIRSF005426">
    <property type="entry name" value="Frp"/>
    <property type="match status" value="1"/>
</dbReference>
<keyword evidence="5" id="KW-0521">NADP</keyword>
<feature type="domain" description="Nitroreductase" evidence="6">
    <location>
        <begin position="10"/>
        <end position="156"/>
    </location>
</feature>
<organism evidence="7 8">
    <name type="scientific">Halobacillus dabanensis</name>
    <dbReference type="NCBI Taxonomy" id="240302"/>
    <lineage>
        <taxon>Bacteria</taxon>
        <taxon>Bacillati</taxon>
        <taxon>Bacillota</taxon>
        <taxon>Bacilli</taxon>
        <taxon>Bacillales</taxon>
        <taxon>Bacillaceae</taxon>
        <taxon>Halobacillus</taxon>
    </lineage>
</organism>
<evidence type="ECO:0000256" key="1">
    <source>
        <dbReference type="ARBA" id="ARBA00008366"/>
    </source>
</evidence>
<dbReference type="SUPFAM" id="SSF55469">
    <property type="entry name" value="FMN-dependent nitroreductase-like"/>
    <property type="match status" value="1"/>
</dbReference>
<dbReference type="AlphaFoldDB" id="A0A1I3V3Z7"/>
<dbReference type="Pfam" id="PF00881">
    <property type="entry name" value="Nitroreductase"/>
    <property type="match status" value="1"/>
</dbReference>
<dbReference type="InterPro" id="IPR000415">
    <property type="entry name" value="Nitroreductase-like"/>
</dbReference>
<evidence type="ECO:0000259" key="6">
    <source>
        <dbReference type="Pfam" id="PF00881"/>
    </source>
</evidence>
<protein>
    <submittedName>
        <fullName evidence="7">FMN reductase (NADPH)</fullName>
    </submittedName>
</protein>
<evidence type="ECO:0000256" key="3">
    <source>
        <dbReference type="ARBA" id="ARBA00022643"/>
    </source>
</evidence>
<dbReference type="PANTHER" id="PTHR43425">
    <property type="entry name" value="OXYGEN-INSENSITIVE NADPH NITROREDUCTASE"/>
    <property type="match status" value="1"/>
</dbReference>
<evidence type="ECO:0000313" key="8">
    <source>
        <dbReference type="Proteomes" id="UP000183557"/>
    </source>
</evidence>
<name>A0A1I3V3Z7_HALDA</name>
<comment type="similarity">
    <text evidence="1 5">Belongs to the flavin oxidoreductase frp family.</text>
</comment>
<dbReference type="RefSeq" id="WP_075036420.1">
    <property type="nucleotide sequence ID" value="NZ_FOSB01000005.1"/>
</dbReference>